<dbReference type="InterPro" id="IPR045018">
    <property type="entry name" value="Azg-like"/>
</dbReference>
<reference evidence="10" key="1">
    <citation type="journal article" date="2018" name="Int. J. Syst. Evol. Microbiol.">
        <title>Neptunicella marina gen. nov., sp. nov., isolated from surface seawater.</title>
        <authorList>
            <person name="Liu X."/>
            <person name="Lai Q."/>
            <person name="Du Y."/>
            <person name="Zhang X."/>
            <person name="Liu Z."/>
            <person name="Sun F."/>
            <person name="Shao Z."/>
        </authorList>
    </citation>
    <scope>NUCLEOTIDE SEQUENCE</scope>
    <source>
        <strain evidence="10">S27-2</strain>
    </source>
</reference>
<evidence type="ECO:0000256" key="8">
    <source>
        <dbReference type="PIRNR" id="PIRNR005353"/>
    </source>
</evidence>
<dbReference type="EMBL" id="JACNEP010000003">
    <property type="protein sequence ID" value="MBC3765323.1"/>
    <property type="molecule type" value="Genomic_DNA"/>
</dbReference>
<gene>
    <name evidence="10" type="ORF">H8B19_05510</name>
</gene>
<reference evidence="10" key="2">
    <citation type="submission" date="2020-08" db="EMBL/GenBank/DDBJ databases">
        <authorList>
            <person name="Lai Q."/>
        </authorList>
    </citation>
    <scope>NUCLEOTIDE SEQUENCE</scope>
    <source>
        <strain evidence="10">S27-2</strain>
    </source>
</reference>
<keyword evidence="11" id="KW-1185">Reference proteome</keyword>
<feature type="transmembrane region" description="Helical" evidence="9">
    <location>
        <begin position="194"/>
        <end position="214"/>
    </location>
</feature>
<name>A0A8J6M199_9ALTE</name>
<comment type="subcellular location">
    <subcellularLocation>
        <location evidence="1 8">Cell membrane</location>
        <topology evidence="1 8">Multi-pass membrane protein</topology>
    </subcellularLocation>
</comment>
<feature type="transmembrane region" description="Helical" evidence="9">
    <location>
        <begin position="343"/>
        <end position="360"/>
    </location>
</feature>
<dbReference type="InterPro" id="IPR026033">
    <property type="entry name" value="Azg-like_bact_archaea"/>
</dbReference>
<feature type="transmembrane region" description="Helical" evidence="9">
    <location>
        <begin position="318"/>
        <end position="337"/>
    </location>
</feature>
<keyword evidence="5 8" id="KW-0812">Transmembrane</keyword>
<feature type="transmembrane region" description="Helical" evidence="9">
    <location>
        <begin position="372"/>
        <end position="401"/>
    </location>
</feature>
<dbReference type="Pfam" id="PF00860">
    <property type="entry name" value="Xan_ur_permease"/>
    <property type="match status" value="1"/>
</dbReference>
<accession>A0A8J6M199</accession>
<dbReference type="PANTHER" id="PTHR43337">
    <property type="entry name" value="XANTHINE/URACIL PERMEASE C887.17-RELATED"/>
    <property type="match status" value="1"/>
</dbReference>
<organism evidence="10 11">
    <name type="scientific">Neptunicella marina</name>
    <dbReference type="NCBI Taxonomy" id="2125989"/>
    <lineage>
        <taxon>Bacteria</taxon>
        <taxon>Pseudomonadati</taxon>
        <taxon>Pseudomonadota</taxon>
        <taxon>Gammaproteobacteria</taxon>
        <taxon>Alteromonadales</taxon>
        <taxon>Alteromonadaceae</taxon>
        <taxon>Neptunicella</taxon>
    </lineage>
</organism>
<dbReference type="GO" id="GO:0015207">
    <property type="term" value="F:adenine transmembrane transporter activity"/>
    <property type="evidence" value="ECO:0007669"/>
    <property type="project" value="TreeGrafter"/>
</dbReference>
<comment type="similarity">
    <text evidence="2 8">Belongs to the nucleobase:cation symporter-2 (NCS2) (TC 2.A.40) family. Azg-like subfamily.</text>
</comment>
<evidence type="ECO:0000256" key="1">
    <source>
        <dbReference type="ARBA" id="ARBA00004651"/>
    </source>
</evidence>
<evidence type="ECO:0000256" key="7">
    <source>
        <dbReference type="ARBA" id="ARBA00023136"/>
    </source>
</evidence>
<evidence type="ECO:0000256" key="6">
    <source>
        <dbReference type="ARBA" id="ARBA00022989"/>
    </source>
</evidence>
<evidence type="ECO:0000256" key="3">
    <source>
        <dbReference type="ARBA" id="ARBA00022448"/>
    </source>
</evidence>
<feature type="transmembrane region" description="Helical" evidence="9">
    <location>
        <begin position="135"/>
        <end position="155"/>
    </location>
</feature>
<evidence type="ECO:0000256" key="4">
    <source>
        <dbReference type="ARBA" id="ARBA00022475"/>
    </source>
</evidence>
<keyword evidence="6 8" id="KW-1133">Transmembrane helix</keyword>
<feature type="transmembrane region" description="Helical" evidence="9">
    <location>
        <begin position="161"/>
        <end position="187"/>
    </location>
</feature>
<dbReference type="InterPro" id="IPR006043">
    <property type="entry name" value="NCS2"/>
</dbReference>
<evidence type="ECO:0000256" key="2">
    <source>
        <dbReference type="ARBA" id="ARBA00005697"/>
    </source>
</evidence>
<comment type="caution">
    <text evidence="10">The sequence shown here is derived from an EMBL/GenBank/DDBJ whole genome shotgun (WGS) entry which is preliminary data.</text>
</comment>
<dbReference type="PANTHER" id="PTHR43337:SF1">
    <property type="entry name" value="XANTHINE_URACIL PERMEASE C887.17-RELATED"/>
    <property type="match status" value="1"/>
</dbReference>
<protein>
    <submittedName>
        <fullName evidence="10">NCS2 family permease</fullName>
    </submittedName>
</protein>
<feature type="transmembrane region" description="Helical" evidence="9">
    <location>
        <begin position="19"/>
        <end position="37"/>
    </location>
</feature>
<dbReference type="GO" id="GO:0005886">
    <property type="term" value="C:plasma membrane"/>
    <property type="evidence" value="ECO:0007669"/>
    <property type="project" value="UniProtKB-SubCell"/>
</dbReference>
<feature type="transmembrane region" description="Helical" evidence="9">
    <location>
        <begin position="413"/>
        <end position="429"/>
    </location>
</feature>
<dbReference type="Proteomes" id="UP000601768">
    <property type="component" value="Unassembled WGS sequence"/>
</dbReference>
<evidence type="ECO:0000313" key="10">
    <source>
        <dbReference type="EMBL" id="MBC3765323.1"/>
    </source>
</evidence>
<keyword evidence="3 8" id="KW-0813">Transport</keyword>
<keyword evidence="4 8" id="KW-1003">Cell membrane</keyword>
<feature type="transmembrane region" description="Helical" evidence="9">
    <location>
        <begin position="234"/>
        <end position="253"/>
    </location>
</feature>
<dbReference type="PIRSF" id="PIRSF005353">
    <property type="entry name" value="PbuG"/>
    <property type="match status" value="1"/>
</dbReference>
<feature type="transmembrane region" description="Helical" evidence="9">
    <location>
        <begin position="95"/>
        <end position="114"/>
    </location>
</feature>
<proteinExistence type="inferred from homology"/>
<keyword evidence="7 8" id="KW-0472">Membrane</keyword>
<dbReference type="AlphaFoldDB" id="A0A8J6M199"/>
<feature type="transmembrane region" description="Helical" evidence="9">
    <location>
        <begin position="49"/>
        <end position="75"/>
    </location>
</feature>
<evidence type="ECO:0000256" key="9">
    <source>
        <dbReference type="SAM" id="Phobius"/>
    </source>
</evidence>
<evidence type="ECO:0000313" key="11">
    <source>
        <dbReference type="Proteomes" id="UP000601768"/>
    </source>
</evidence>
<evidence type="ECO:0000256" key="5">
    <source>
        <dbReference type="ARBA" id="ARBA00022692"/>
    </source>
</evidence>
<dbReference type="RefSeq" id="WP_186505796.1">
    <property type="nucleotide sequence ID" value="NZ_JACNEP010000003.1"/>
</dbReference>
<sequence length="430" mass="44909">MLERLFALSERGSNVKTEVVAGCTTFLTMAYIIFVNPSILAEAGMDHGAVFVATCLAAAIGCLIMGLVANLPIALAPGMGLNAFFTYGVVMSMGYSWQSALGAVFLSGILFFLLSAFKVREWIINAIPMTLKKGIATGIGAFLAMIALKNAGIIVDHPATLVTLGTITDFIPLMSIIGFFLVAAFTARHLKGGVMLAILIMTLIGLASGDVQYAGIVSAPPSLAPTFLQMDLHAALELSMLSVVFAFLFVDLFDTSGTLIAVTHKAGLADDKGNVPNLGKALMSDSIATVAGASLGTSTTTSYIESASGVAEGGKTGLTAVVAGGLFLLSIFFAPLAGMIPTYATAGAIFYVAILMLFGLRDIDWDDITEAAPVTVVLLFTPLTFSIANGITLAFITYTFVKVVCGKWQEVTTSVWVLTAIFVAKIAFVG</sequence>